<dbReference type="PANTHER" id="PTHR43649:SF12">
    <property type="entry name" value="DIACETYLCHITOBIOSE BINDING PROTEIN DASA"/>
    <property type="match status" value="1"/>
</dbReference>
<dbReference type="InterPro" id="IPR050490">
    <property type="entry name" value="Bact_solute-bd_prot1"/>
</dbReference>
<gene>
    <name evidence="1" type="ORF">ACFQMJ_05690</name>
</gene>
<dbReference type="PANTHER" id="PTHR43649">
    <property type="entry name" value="ARABINOSE-BINDING PROTEIN-RELATED"/>
    <property type="match status" value="1"/>
</dbReference>
<protein>
    <submittedName>
        <fullName evidence="1">ABC transporter substrate-binding protein</fullName>
    </submittedName>
</protein>
<accession>A0ABW2F493</accession>
<name>A0ABW2F493_9BACL</name>
<keyword evidence="2" id="KW-1185">Reference proteome</keyword>
<dbReference type="SUPFAM" id="SSF53850">
    <property type="entry name" value="Periplasmic binding protein-like II"/>
    <property type="match status" value="1"/>
</dbReference>
<evidence type="ECO:0000313" key="1">
    <source>
        <dbReference type="EMBL" id="MFC7148023.1"/>
    </source>
</evidence>
<evidence type="ECO:0000313" key="2">
    <source>
        <dbReference type="Proteomes" id="UP001596378"/>
    </source>
</evidence>
<dbReference type="EMBL" id="JBHTAI010000003">
    <property type="protein sequence ID" value="MFC7148023.1"/>
    <property type="molecule type" value="Genomic_DNA"/>
</dbReference>
<reference evidence="2" key="1">
    <citation type="journal article" date="2019" name="Int. J. Syst. Evol. Microbiol.">
        <title>The Global Catalogue of Microorganisms (GCM) 10K type strain sequencing project: providing services to taxonomists for standard genome sequencing and annotation.</title>
        <authorList>
            <consortium name="The Broad Institute Genomics Platform"/>
            <consortium name="The Broad Institute Genome Sequencing Center for Infectious Disease"/>
            <person name="Wu L."/>
            <person name="Ma J."/>
        </authorList>
    </citation>
    <scope>NUCLEOTIDE SEQUENCE [LARGE SCALE GENOMIC DNA]</scope>
    <source>
        <strain evidence="2">KCTC 12907</strain>
    </source>
</reference>
<dbReference type="Gene3D" id="3.40.190.10">
    <property type="entry name" value="Periplasmic binding protein-like II"/>
    <property type="match status" value="2"/>
</dbReference>
<dbReference type="InterPro" id="IPR006059">
    <property type="entry name" value="SBP"/>
</dbReference>
<proteinExistence type="predicted"/>
<sequence length="442" mass="49586">MYALHLLRRGDMKKYSITALLMIFTLSVMLAACGADSGGAPEDNDVTGQTSASPDKKVTIRIATINREENRKEFLDLIKEKLPHIAVDYNFIDNNTFTDVVTTQLISGAGPDIIEGFDPKWVNNGYLMDLSDQPFVSQFYETGLKENTVDGKVFGIPTTGWFEGVWYNKAIFEQNQLESPKTFDEWLAIHDKLKQNGIKPQAMGAQSWEPMMKQAMSMAFNEFYDKPENGSFDNDLQTGKRKFSELTEAFKIWDEMIQRQNITPEMLGITYDQALDEFASGKAAMWESGPWSYEMMMKKNPDLELGMFPLPGKTSAVGYLIGGPGVPWTVNENSKHKEEALQVLNLMATPEAQKALMKTYFGPSFLKGFDDPELPDPYKGVEEAFTQGRVYAPWPNWGPLSGNTFITEVGKLLQDHLAGGKTIEEVLQGADKKAEQLIKQAQ</sequence>
<dbReference type="Proteomes" id="UP001596378">
    <property type="component" value="Unassembled WGS sequence"/>
</dbReference>
<organism evidence="1 2">
    <name type="scientific">Cohnella cellulosilytica</name>
    <dbReference type="NCBI Taxonomy" id="986710"/>
    <lineage>
        <taxon>Bacteria</taxon>
        <taxon>Bacillati</taxon>
        <taxon>Bacillota</taxon>
        <taxon>Bacilli</taxon>
        <taxon>Bacillales</taxon>
        <taxon>Paenibacillaceae</taxon>
        <taxon>Cohnella</taxon>
    </lineage>
</organism>
<dbReference type="Pfam" id="PF01547">
    <property type="entry name" value="SBP_bac_1"/>
    <property type="match status" value="1"/>
</dbReference>
<comment type="caution">
    <text evidence="1">The sequence shown here is derived from an EMBL/GenBank/DDBJ whole genome shotgun (WGS) entry which is preliminary data.</text>
</comment>